<evidence type="ECO:0000313" key="4">
    <source>
        <dbReference type="EMBL" id="KAF7996844.1"/>
    </source>
</evidence>
<evidence type="ECO:0000256" key="1">
    <source>
        <dbReference type="SAM" id="MobiDB-lite"/>
    </source>
</evidence>
<sequence length="455" mass="52180">MTLHWWMHWFWVTANIALIIAMPSTTQEPHVNRDKNLMEKPMFIRITTKSPDIKISISQSTITTMPLFKNNRNAKAINPYEPSKIINREYLAGPDIIKDTIPNSSKPYKYRPTTTTSTYQYLPTKTVEIYNNPSKIRTIKQSNIVNIQRDIENIEEIQNDSPDYSNKKDQDEQDEEEIIQTRQDTRILWIIPTTTTTKTTTSNYPTRRRSYDVEKNNKKITINNNDGDDGGDDLSVLPIRLEETELKVVVNTSRMINGDSDTLSFSSQTVNRSEDIEIESPKILSQTSSSPVLQASIEEYTRERLNRARLSSEFKNIRNEGRSFIGESLDRIDDIDDTVRGESELIGNYQNNNNNKQFTTLDIAAIGGSFLAMAVLISSMASFGFLMYRKKYLNPPQTLNSDKCSNPDSSGYIDDSTIRDNSEEMYSLDNDSFLNSLEAMTIQNYWTDSVKHTKL</sequence>
<name>A0A835CV43_APHGI</name>
<protein>
    <submittedName>
        <fullName evidence="4">Uncharacterized protein</fullName>
    </submittedName>
</protein>
<keyword evidence="2" id="KW-0472">Membrane</keyword>
<accession>A0A835CV43</accession>
<keyword evidence="3" id="KW-0732">Signal</keyword>
<keyword evidence="5" id="KW-1185">Reference proteome</keyword>
<feature type="signal peptide" evidence="3">
    <location>
        <begin position="1"/>
        <end position="21"/>
    </location>
</feature>
<comment type="caution">
    <text evidence="4">The sequence shown here is derived from an EMBL/GenBank/DDBJ whole genome shotgun (WGS) entry which is preliminary data.</text>
</comment>
<organism evidence="4 5">
    <name type="scientific">Aphidius gifuensis</name>
    <name type="common">Parasitoid wasp</name>
    <dbReference type="NCBI Taxonomy" id="684658"/>
    <lineage>
        <taxon>Eukaryota</taxon>
        <taxon>Metazoa</taxon>
        <taxon>Ecdysozoa</taxon>
        <taxon>Arthropoda</taxon>
        <taxon>Hexapoda</taxon>
        <taxon>Insecta</taxon>
        <taxon>Pterygota</taxon>
        <taxon>Neoptera</taxon>
        <taxon>Endopterygota</taxon>
        <taxon>Hymenoptera</taxon>
        <taxon>Apocrita</taxon>
        <taxon>Ichneumonoidea</taxon>
        <taxon>Braconidae</taxon>
        <taxon>Aphidiinae</taxon>
        <taxon>Aphidius</taxon>
    </lineage>
</organism>
<dbReference type="AlphaFoldDB" id="A0A835CV43"/>
<feature type="transmembrane region" description="Helical" evidence="2">
    <location>
        <begin position="363"/>
        <end position="388"/>
    </location>
</feature>
<proteinExistence type="predicted"/>
<dbReference type="EMBL" id="JACMRX010000001">
    <property type="protein sequence ID" value="KAF7996844.1"/>
    <property type="molecule type" value="Genomic_DNA"/>
</dbReference>
<evidence type="ECO:0000313" key="5">
    <source>
        <dbReference type="Proteomes" id="UP000639338"/>
    </source>
</evidence>
<evidence type="ECO:0000256" key="2">
    <source>
        <dbReference type="SAM" id="Phobius"/>
    </source>
</evidence>
<keyword evidence="2" id="KW-0812">Transmembrane</keyword>
<gene>
    <name evidence="4" type="ORF">HCN44_002490</name>
</gene>
<dbReference type="Proteomes" id="UP000639338">
    <property type="component" value="Unassembled WGS sequence"/>
</dbReference>
<evidence type="ECO:0000256" key="3">
    <source>
        <dbReference type="SAM" id="SignalP"/>
    </source>
</evidence>
<feature type="region of interest" description="Disordered" evidence="1">
    <location>
        <begin position="157"/>
        <end position="176"/>
    </location>
</feature>
<reference evidence="4 5" key="1">
    <citation type="submission" date="2020-08" db="EMBL/GenBank/DDBJ databases">
        <title>Aphidius gifuensis genome sequencing and assembly.</title>
        <authorList>
            <person name="Du Z."/>
        </authorList>
    </citation>
    <scope>NUCLEOTIDE SEQUENCE [LARGE SCALE GENOMIC DNA]</scope>
    <source>
        <strain evidence="4">YNYX2018</strain>
        <tissue evidence="4">Adults</tissue>
    </source>
</reference>
<keyword evidence="2" id="KW-1133">Transmembrane helix</keyword>
<dbReference type="OrthoDB" id="8192800at2759"/>
<feature type="chain" id="PRO_5032528145" evidence="3">
    <location>
        <begin position="22"/>
        <end position="455"/>
    </location>
</feature>